<feature type="region of interest" description="Disordered" evidence="1">
    <location>
        <begin position="1"/>
        <end position="23"/>
    </location>
</feature>
<dbReference type="EMBL" id="JAMOIL010000039">
    <property type="protein sequence ID" value="MCM0622549.1"/>
    <property type="molecule type" value="Genomic_DNA"/>
</dbReference>
<protein>
    <submittedName>
        <fullName evidence="3">EscU/YscU/HrcU family type III secretion system export apparatus switch protein</fullName>
    </submittedName>
</protein>
<organism evidence="3 4">
    <name type="scientific">Nocardioides bruguierae</name>
    <dbReference type="NCBI Taxonomy" id="2945102"/>
    <lineage>
        <taxon>Bacteria</taxon>
        <taxon>Bacillati</taxon>
        <taxon>Actinomycetota</taxon>
        <taxon>Actinomycetes</taxon>
        <taxon>Propionibacteriales</taxon>
        <taxon>Nocardioidaceae</taxon>
        <taxon>Nocardioides</taxon>
    </lineage>
</organism>
<feature type="transmembrane region" description="Helical" evidence="2">
    <location>
        <begin position="184"/>
        <end position="203"/>
    </location>
</feature>
<keyword evidence="2" id="KW-0812">Transmembrane</keyword>
<feature type="transmembrane region" description="Helical" evidence="2">
    <location>
        <begin position="152"/>
        <end position="178"/>
    </location>
</feature>
<keyword evidence="4" id="KW-1185">Reference proteome</keyword>
<dbReference type="GO" id="GO:0009306">
    <property type="term" value="P:protein secretion"/>
    <property type="evidence" value="ECO:0007669"/>
    <property type="project" value="InterPro"/>
</dbReference>
<dbReference type="PANTHER" id="PTHR30531">
    <property type="entry name" value="FLAGELLAR BIOSYNTHETIC PROTEIN FLHB"/>
    <property type="match status" value="1"/>
</dbReference>
<dbReference type="InterPro" id="IPR006135">
    <property type="entry name" value="T3SS_substrate_exporter"/>
</dbReference>
<reference evidence="3" key="1">
    <citation type="submission" date="2022-05" db="EMBL/GenBank/DDBJ databases">
        <authorList>
            <person name="Tuo L."/>
        </authorList>
    </citation>
    <scope>NUCLEOTIDE SEQUENCE</scope>
    <source>
        <strain evidence="3">BSK12Z-4</strain>
    </source>
</reference>
<dbReference type="AlphaFoldDB" id="A0A9X2DBG9"/>
<dbReference type="PANTHER" id="PTHR30531:SF12">
    <property type="entry name" value="FLAGELLAR BIOSYNTHETIC PROTEIN FLHB"/>
    <property type="match status" value="1"/>
</dbReference>
<proteinExistence type="predicted"/>
<evidence type="ECO:0000313" key="4">
    <source>
        <dbReference type="Proteomes" id="UP001139485"/>
    </source>
</evidence>
<feature type="region of interest" description="Disordered" evidence="1">
    <location>
        <begin position="344"/>
        <end position="386"/>
    </location>
</feature>
<dbReference type="Gene3D" id="3.40.1690.10">
    <property type="entry name" value="secretion proteins EscU"/>
    <property type="match status" value="1"/>
</dbReference>
<keyword evidence="2" id="KW-0472">Membrane</keyword>
<evidence type="ECO:0000256" key="1">
    <source>
        <dbReference type="SAM" id="MobiDB-lite"/>
    </source>
</evidence>
<dbReference type="Proteomes" id="UP001139485">
    <property type="component" value="Unassembled WGS sequence"/>
</dbReference>
<name>A0A9X2DBG9_9ACTN</name>
<dbReference type="PRINTS" id="PR00950">
    <property type="entry name" value="TYPE3IMSPROT"/>
</dbReference>
<dbReference type="InterPro" id="IPR029025">
    <property type="entry name" value="T3SS_substrate_exporter_C"/>
</dbReference>
<feature type="transmembrane region" description="Helical" evidence="2">
    <location>
        <begin position="83"/>
        <end position="111"/>
    </location>
</feature>
<comment type="caution">
    <text evidence="3">The sequence shown here is derived from an EMBL/GenBank/DDBJ whole genome shotgun (WGS) entry which is preliminary data.</text>
</comment>
<sequence>MSGEKTEKPTEQKKKKSRKEGQVARTQEFGGWLTMLAFSGAAPALVDREVESLRELMVLSLRAVEDPTVENALDLLVTGVTGVFVTILALGTGVMILSVAASLAQGGFFLATKAMKPSLKKFDPVQGMKKLFGPQSWWEGAKMLIKTSMLGALAYGTVTSVTPLLGGLVPTMVVLQVAAGEIFALLRFVAIAGLLMAGVDYLMSRRRTMKQVKMTKEEVKQEHKNTEGDHLKSAIRQRQVAASRNRMIVDVADADVVLVNPTHVAVALRYQPEKGAPVVLARGSGVVAARIREAAAEHEVTIVRDVPLARALYRSTDVGMVIPTELFAAVAQVLAFVIGRRGRSAVPTPHDSPRRGGDLPDVPDAQRRRRQAIADRARARAARATA</sequence>
<keyword evidence="2" id="KW-1133">Transmembrane helix</keyword>
<dbReference type="Pfam" id="PF01312">
    <property type="entry name" value="Bac_export_2"/>
    <property type="match status" value="1"/>
</dbReference>
<dbReference type="RefSeq" id="WP_250828757.1">
    <property type="nucleotide sequence ID" value="NZ_JAMOIL010000039.1"/>
</dbReference>
<feature type="transmembrane region" description="Helical" evidence="2">
    <location>
        <begin position="29"/>
        <end position="46"/>
    </location>
</feature>
<accession>A0A9X2DBG9</accession>
<dbReference type="GO" id="GO:0005886">
    <property type="term" value="C:plasma membrane"/>
    <property type="evidence" value="ECO:0007669"/>
    <property type="project" value="TreeGrafter"/>
</dbReference>
<dbReference type="SUPFAM" id="SSF160544">
    <property type="entry name" value="EscU C-terminal domain-like"/>
    <property type="match status" value="1"/>
</dbReference>
<evidence type="ECO:0000313" key="3">
    <source>
        <dbReference type="EMBL" id="MCM0622549.1"/>
    </source>
</evidence>
<gene>
    <name evidence="3" type="ORF">M8330_19860</name>
</gene>
<evidence type="ECO:0000256" key="2">
    <source>
        <dbReference type="SAM" id="Phobius"/>
    </source>
</evidence>
<feature type="compositionally biased region" description="Basic and acidic residues" evidence="1">
    <location>
        <begin position="1"/>
        <end position="12"/>
    </location>
</feature>